<sequence>MGFNFLFLTYCVLILMFLCFNVYVFSFSCFLCLVGSLFLRGFSGVWSLGFIFLSLIFILSFISCLFCFLFLISCVLSFIFCEMHIRE</sequence>
<accession>A0A2T6VMS4</accession>
<evidence type="ECO:0000313" key="3">
    <source>
        <dbReference type="Proteomes" id="UP000244700"/>
    </source>
</evidence>
<evidence type="ECO:0000313" key="2">
    <source>
        <dbReference type="EMBL" id="PUD79151.1"/>
    </source>
</evidence>
<keyword evidence="1" id="KW-1133">Transmembrane helix</keyword>
<reference evidence="2 3" key="1">
    <citation type="submission" date="2018-01" db="EMBL/GenBank/DDBJ databases">
        <title>Helicobacter pylori genome-wide association study shows promise for predicting gastric cancer risk.</title>
        <authorList>
            <person name="Berthenet E."/>
            <person name="Yahara K."/>
            <person name="Thorell K."/>
            <person name="Pascoe B."/>
            <person name="Meric G."/>
            <person name="Mikhail J.M."/>
            <person name="Engstrand L."/>
            <person name="Enroth H."/>
            <person name="Burette A."/>
            <person name="Megraud F."/>
            <person name="Atherton J."/>
            <person name="Smith S."/>
            <person name="Wilkinson T.S."/>
            <person name="Hitchings M.D."/>
            <person name="Falush D."/>
            <person name="Sheppard S.K."/>
        </authorList>
    </citation>
    <scope>NUCLEOTIDE SEQUENCE [LARGE SCALE GENOMIC DNA]</scope>
    <source>
        <strain evidence="2 3">GIL237</strain>
    </source>
</reference>
<protein>
    <submittedName>
        <fullName evidence="2">Uncharacterized protein</fullName>
    </submittedName>
</protein>
<feature type="transmembrane region" description="Helical" evidence="1">
    <location>
        <begin position="50"/>
        <end position="81"/>
    </location>
</feature>
<feature type="transmembrane region" description="Helical" evidence="1">
    <location>
        <begin position="7"/>
        <end position="38"/>
    </location>
</feature>
<evidence type="ECO:0000256" key="1">
    <source>
        <dbReference type="SAM" id="Phobius"/>
    </source>
</evidence>
<name>A0A2T6VMS4_HELPX</name>
<keyword evidence="1" id="KW-0472">Membrane</keyword>
<gene>
    <name evidence="2" type="ORF">C2R72_03420</name>
</gene>
<dbReference type="Proteomes" id="UP000244700">
    <property type="component" value="Unassembled WGS sequence"/>
</dbReference>
<keyword evidence="1" id="KW-0812">Transmembrane</keyword>
<organism evidence="2 3">
    <name type="scientific">Helicobacter pylori</name>
    <name type="common">Campylobacter pylori</name>
    <dbReference type="NCBI Taxonomy" id="210"/>
    <lineage>
        <taxon>Bacteria</taxon>
        <taxon>Pseudomonadati</taxon>
        <taxon>Campylobacterota</taxon>
        <taxon>Epsilonproteobacteria</taxon>
        <taxon>Campylobacterales</taxon>
        <taxon>Helicobacteraceae</taxon>
        <taxon>Helicobacter</taxon>
    </lineage>
</organism>
<proteinExistence type="predicted"/>
<dbReference type="EMBL" id="QBQT01000183">
    <property type="protein sequence ID" value="PUD79151.1"/>
    <property type="molecule type" value="Genomic_DNA"/>
</dbReference>
<comment type="caution">
    <text evidence="2">The sequence shown here is derived from an EMBL/GenBank/DDBJ whole genome shotgun (WGS) entry which is preliminary data.</text>
</comment>
<dbReference type="AlphaFoldDB" id="A0A2T6VMS4"/>